<evidence type="ECO:0000256" key="1">
    <source>
        <dbReference type="SAM" id="MobiDB-lite"/>
    </source>
</evidence>
<proteinExistence type="predicted"/>
<dbReference type="Proteomes" id="UP000004994">
    <property type="component" value="Chromosome 6"/>
</dbReference>
<dbReference type="PaxDb" id="4081-Solyc06g035850.1.1"/>
<keyword evidence="3" id="KW-1185">Reference proteome</keyword>
<reference evidence="2" key="2">
    <citation type="submission" date="2019-01" db="UniProtKB">
        <authorList>
            <consortium name="EnsemblPlants"/>
        </authorList>
    </citation>
    <scope>IDENTIFICATION</scope>
    <source>
        <strain evidence="2">cv. Heinz 1706</strain>
    </source>
</reference>
<sequence length="98" mass="10199">MKPRGLEWSGGGRRQATVPKVGAGFGEGDLGARSLDARGGLVEENLKPRCPRSVVGGRKGTSGHKASRLGVGGLPQITEPQGRGLREHFGDRGLDVEG</sequence>
<feature type="region of interest" description="Disordered" evidence="1">
    <location>
        <begin position="51"/>
        <end position="98"/>
    </location>
</feature>
<organism evidence="2">
    <name type="scientific">Solanum lycopersicum</name>
    <name type="common">Tomato</name>
    <name type="synonym">Lycopersicon esculentum</name>
    <dbReference type="NCBI Taxonomy" id="4081"/>
    <lineage>
        <taxon>Eukaryota</taxon>
        <taxon>Viridiplantae</taxon>
        <taxon>Streptophyta</taxon>
        <taxon>Embryophyta</taxon>
        <taxon>Tracheophyta</taxon>
        <taxon>Spermatophyta</taxon>
        <taxon>Magnoliopsida</taxon>
        <taxon>eudicotyledons</taxon>
        <taxon>Gunneridae</taxon>
        <taxon>Pentapetalae</taxon>
        <taxon>asterids</taxon>
        <taxon>lamiids</taxon>
        <taxon>Solanales</taxon>
        <taxon>Solanaceae</taxon>
        <taxon>Solanoideae</taxon>
        <taxon>Solaneae</taxon>
        <taxon>Solanum</taxon>
        <taxon>Solanum subgen. Lycopersicon</taxon>
    </lineage>
</organism>
<reference evidence="2" key="1">
    <citation type="journal article" date="2012" name="Nature">
        <title>The tomato genome sequence provides insights into fleshy fruit evolution.</title>
        <authorList>
            <consortium name="Tomato Genome Consortium"/>
        </authorList>
    </citation>
    <scope>NUCLEOTIDE SEQUENCE [LARGE SCALE GENOMIC DNA]</scope>
    <source>
        <strain evidence="2">cv. Heinz 1706</strain>
    </source>
</reference>
<dbReference type="InParanoid" id="A0A3Q7HLS1"/>
<dbReference type="EnsemblPlants" id="Solyc06g035850.1.1">
    <property type="protein sequence ID" value="Solyc06g035850.1.1.1"/>
    <property type="gene ID" value="Solyc06g035850.1"/>
</dbReference>
<evidence type="ECO:0000313" key="2">
    <source>
        <dbReference type="EnsemblPlants" id="Solyc06g035850.1.1.1"/>
    </source>
</evidence>
<name>A0A3Q7HLS1_SOLLC</name>
<accession>A0A3Q7HLS1</accession>
<protein>
    <submittedName>
        <fullName evidence="2">Uncharacterized protein</fullName>
    </submittedName>
</protein>
<feature type="compositionally biased region" description="Basic and acidic residues" evidence="1">
    <location>
        <begin position="84"/>
        <end position="98"/>
    </location>
</feature>
<dbReference type="Gramene" id="Solyc06g035850.1.1">
    <property type="protein sequence ID" value="Solyc06g035850.1.1.1"/>
    <property type="gene ID" value="Solyc06g035850.1"/>
</dbReference>
<evidence type="ECO:0000313" key="3">
    <source>
        <dbReference type="Proteomes" id="UP000004994"/>
    </source>
</evidence>
<feature type="region of interest" description="Disordered" evidence="1">
    <location>
        <begin position="1"/>
        <end position="30"/>
    </location>
</feature>
<dbReference type="AlphaFoldDB" id="A0A3Q7HLS1"/>